<sequence>MKYPLFFYMCSLFFGISYQSVAQNNIPEKVKQTFKLKYPGENDPDWHKDKNGYYESNFKIKGEHYRADFDVSGQWVETERNIKKKDLPKKIKDKIKSDFDDYKIVEIEEVDHHAKGKFYDVELKIKGKKKDIEFDENGQILN</sequence>
<accession>A0A554VLT5</accession>
<dbReference type="SUPFAM" id="SSF160574">
    <property type="entry name" value="BT0923-like"/>
    <property type="match status" value="1"/>
</dbReference>
<evidence type="ECO:0000313" key="3">
    <source>
        <dbReference type="EMBL" id="TSE09147.1"/>
    </source>
</evidence>
<evidence type="ECO:0000259" key="2">
    <source>
        <dbReference type="Pfam" id="PF11396"/>
    </source>
</evidence>
<dbReference type="Gene3D" id="3.10.450.360">
    <property type="match status" value="1"/>
</dbReference>
<feature type="chain" id="PRO_5022215581" description="Putative beta-lactamase-inhibitor-like PepSY-like domain-containing protein" evidence="1">
    <location>
        <begin position="23"/>
        <end position="142"/>
    </location>
</feature>
<dbReference type="EMBL" id="VLNR01000016">
    <property type="protein sequence ID" value="TSE09147.1"/>
    <property type="molecule type" value="Genomic_DNA"/>
</dbReference>
<dbReference type="OrthoDB" id="1138938at2"/>
<keyword evidence="1" id="KW-0732">Signal</keyword>
<feature type="domain" description="Putative beta-lactamase-inhibitor-like PepSY-like" evidence="2">
    <location>
        <begin position="54"/>
        <end position="141"/>
    </location>
</feature>
<protein>
    <recommendedName>
        <fullName evidence="2">Putative beta-lactamase-inhibitor-like PepSY-like domain-containing protein</fullName>
    </recommendedName>
</protein>
<gene>
    <name evidence="3" type="ORF">FOF46_09760</name>
</gene>
<dbReference type="Pfam" id="PF11396">
    <property type="entry name" value="PepSY_like"/>
    <property type="match status" value="1"/>
</dbReference>
<dbReference type="AlphaFoldDB" id="A0A554VLT5"/>
<dbReference type="InterPro" id="IPR021533">
    <property type="entry name" value="PepSY-like"/>
</dbReference>
<proteinExistence type="predicted"/>
<evidence type="ECO:0000313" key="4">
    <source>
        <dbReference type="Proteomes" id="UP000318833"/>
    </source>
</evidence>
<feature type="signal peptide" evidence="1">
    <location>
        <begin position="1"/>
        <end position="22"/>
    </location>
</feature>
<comment type="caution">
    <text evidence="3">The sequence shown here is derived from an EMBL/GenBank/DDBJ whole genome shotgun (WGS) entry which is preliminary data.</text>
</comment>
<organism evidence="3 4">
    <name type="scientific">Aquimarina algiphila</name>
    <dbReference type="NCBI Taxonomy" id="2047982"/>
    <lineage>
        <taxon>Bacteria</taxon>
        <taxon>Pseudomonadati</taxon>
        <taxon>Bacteroidota</taxon>
        <taxon>Flavobacteriia</taxon>
        <taxon>Flavobacteriales</taxon>
        <taxon>Flavobacteriaceae</taxon>
        <taxon>Aquimarina</taxon>
    </lineage>
</organism>
<keyword evidence="4" id="KW-1185">Reference proteome</keyword>
<evidence type="ECO:0000256" key="1">
    <source>
        <dbReference type="SAM" id="SignalP"/>
    </source>
</evidence>
<dbReference type="Proteomes" id="UP000318833">
    <property type="component" value="Unassembled WGS sequence"/>
</dbReference>
<dbReference type="RefSeq" id="WP_143916322.1">
    <property type="nucleotide sequence ID" value="NZ_CANMIK010000016.1"/>
</dbReference>
<reference evidence="3 4" key="1">
    <citation type="submission" date="2019-07" db="EMBL/GenBank/DDBJ databases">
        <title>The draft genome sequence of Aquimarina algiphila M91.</title>
        <authorList>
            <person name="Meng X."/>
        </authorList>
    </citation>
    <scope>NUCLEOTIDE SEQUENCE [LARGE SCALE GENOMIC DNA]</scope>
    <source>
        <strain evidence="3 4">M91</strain>
    </source>
</reference>
<name>A0A554VLT5_9FLAO</name>